<evidence type="ECO:0000313" key="1">
    <source>
        <dbReference type="EMBL" id="WHZ56662.1"/>
    </source>
</evidence>
<evidence type="ECO:0000313" key="2">
    <source>
        <dbReference type="Proteomes" id="UP001226091"/>
    </source>
</evidence>
<organism evidence="1 2">
    <name type="scientific">Metabacillus hrfriensis</name>
    <dbReference type="NCBI Taxonomy" id="3048891"/>
    <lineage>
        <taxon>Bacteria</taxon>
        <taxon>Bacillati</taxon>
        <taxon>Bacillota</taxon>
        <taxon>Bacilli</taxon>
        <taxon>Bacillales</taxon>
        <taxon>Bacillaceae</taxon>
        <taxon>Metabacillus</taxon>
    </lineage>
</organism>
<dbReference type="EMBL" id="CP126116">
    <property type="protein sequence ID" value="WHZ56662.1"/>
    <property type="molecule type" value="Genomic_DNA"/>
</dbReference>
<proteinExistence type="predicted"/>
<reference evidence="2" key="1">
    <citation type="journal article" date="2025" name="Aquaculture">
        <title>Assessment of the bioflocculant production and safety properties of Metabacillus hrfriensis sp. nov. based on phenotypic and whole-genome sequencing analysis.</title>
        <authorList>
            <person name="Zhang R."/>
            <person name="Zhao Z."/>
            <person name="Luo L."/>
            <person name="Wang S."/>
            <person name="Guo K."/>
            <person name="Xu W."/>
        </authorList>
    </citation>
    <scope>NUCLEOTIDE SEQUENCE [LARGE SCALE GENOMIC DNA]</scope>
    <source>
        <strain evidence="2">CT-WN-B3</strain>
    </source>
</reference>
<dbReference type="Proteomes" id="UP001226091">
    <property type="component" value="Chromosome"/>
</dbReference>
<keyword evidence="2" id="KW-1185">Reference proteome</keyword>
<gene>
    <name evidence="1" type="ORF">QLQ22_18475</name>
</gene>
<protein>
    <submittedName>
        <fullName evidence="1">Lipopolysaccharide assembly protein LapA domain-containing protein</fullName>
    </submittedName>
</protein>
<name>A0ACD4R860_9BACI</name>
<sequence>MKRQWSFIFAILFALIVAVFAVINVDPVEVDYLFGQAKWPLILIVLGSVLLGGLMIASAGLTRIYALQRKVKVLEKEKAELINENEALKKDPLVHETTSSAHGAKQIGQTSDEL</sequence>
<accession>A0ACD4R860</accession>